<proteinExistence type="predicted"/>
<dbReference type="PANTHER" id="PTHR36566">
    <property type="entry name" value="NICKEL INSERTION PROTEIN-RELATED"/>
    <property type="match status" value="1"/>
</dbReference>
<dbReference type="InterPro" id="IPR002822">
    <property type="entry name" value="Ni_insertion"/>
</dbReference>
<evidence type="ECO:0008006" key="4">
    <source>
        <dbReference type="Google" id="ProtNLM"/>
    </source>
</evidence>
<protein>
    <recommendedName>
        <fullName evidence="4">TIGR00299 family protein</fullName>
    </recommendedName>
</protein>
<name>A0ABQ3UMI0_9CHLR</name>
<dbReference type="RefSeq" id="WP_201370677.1">
    <property type="nucleotide sequence ID" value="NZ_BNJG01000001.1"/>
</dbReference>
<evidence type="ECO:0000313" key="3">
    <source>
        <dbReference type="Proteomes" id="UP000654345"/>
    </source>
</evidence>
<keyword evidence="3" id="KW-1185">Reference proteome</keyword>
<evidence type="ECO:0000313" key="2">
    <source>
        <dbReference type="EMBL" id="GHO53908.1"/>
    </source>
</evidence>
<dbReference type="Proteomes" id="UP000654345">
    <property type="component" value="Unassembled WGS sequence"/>
</dbReference>
<dbReference type="PANTHER" id="PTHR36566:SF1">
    <property type="entry name" value="PYRIDINIUM-3,5-BISTHIOCARBOXYLIC ACID MONONUCLEOTIDE NICKEL INSERTION PROTEIN"/>
    <property type="match status" value="1"/>
</dbReference>
<gene>
    <name evidence="2" type="ORF">KSB_23830</name>
</gene>
<reference evidence="2 3" key="1">
    <citation type="journal article" date="2021" name="Int. J. Syst. Evol. Microbiol.">
        <title>Reticulibacter mediterranei gen. nov., sp. nov., within the new family Reticulibacteraceae fam. nov., and Ktedonospora formicarum gen. nov., sp. nov., Ktedonobacter robiniae sp. nov., Dictyobacter formicarum sp. nov. and Dictyobacter arantiisoli sp. nov., belonging to the class Ktedonobacteria.</title>
        <authorList>
            <person name="Yabe S."/>
            <person name="Zheng Y."/>
            <person name="Wang C.M."/>
            <person name="Sakai Y."/>
            <person name="Abe K."/>
            <person name="Yokota A."/>
            <person name="Donadio S."/>
            <person name="Cavaletti L."/>
            <person name="Monciardini P."/>
        </authorList>
    </citation>
    <scope>NUCLEOTIDE SEQUENCE [LARGE SCALE GENOMIC DNA]</scope>
    <source>
        <strain evidence="2 3">SOSP1-30</strain>
    </source>
</reference>
<accession>A0ABQ3UMI0</accession>
<keyword evidence="1" id="KW-0533">Nickel</keyword>
<sequence>MSQVIYFDCFSGISGDMTLGALLDLGLSLEDLRAELAKLQITDWQIANRQEVRGYIAGTRALVTAPEQEQHRHLSDVRSIIEASTLSERVKRQSLHVFTLLAEAEGKVHGYPAEEVHFHEVGALDAIVDIVGVVAGLELLGVERVFASPLPLGAGWTRAAHGWLPLPAPAVLNLLSAAGAPVTPDMTPAELVTPTGAALLAALADFRRPPLRLSRVGYGLGKRELERPNVLRCWLGELLDEPQSHAHTHHHEHTRTHEHKPLS</sequence>
<comment type="caution">
    <text evidence="2">The sequence shown here is derived from an EMBL/GenBank/DDBJ whole genome shotgun (WGS) entry which is preliminary data.</text>
</comment>
<dbReference type="Pfam" id="PF01969">
    <property type="entry name" value="Ni_insertion"/>
    <property type="match status" value="1"/>
</dbReference>
<dbReference type="EMBL" id="BNJG01000001">
    <property type="protein sequence ID" value="GHO53908.1"/>
    <property type="molecule type" value="Genomic_DNA"/>
</dbReference>
<organism evidence="2 3">
    <name type="scientific">Ktedonobacter robiniae</name>
    <dbReference type="NCBI Taxonomy" id="2778365"/>
    <lineage>
        <taxon>Bacteria</taxon>
        <taxon>Bacillati</taxon>
        <taxon>Chloroflexota</taxon>
        <taxon>Ktedonobacteria</taxon>
        <taxon>Ktedonobacterales</taxon>
        <taxon>Ktedonobacteraceae</taxon>
        <taxon>Ktedonobacter</taxon>
    </lineage>
</organism>
<evidence type="ECO:0000256" key="1">
    <source>
        <dbReference type="ARBA" id="ARBA00022596"/>
    </source>
</evidence>